<evidence type="ECO:0000256" key="4">
    <source>
        <dbReference type="ARBA" id="ARBA00021881"/>
    </source>
</evidence>
<dbReference type="GO" id="GO:0005774">
    <property type="term" value="C:vacuolar membrane"/>
    <property type="evidence" value="ECO:0007669"/>
    <property type="project" value="UniProtKB-SubCell"/>
</dbReference>
<feature type="compositionally biased region" description="Low complexity" evidence="5">
    <location>
        <begin position="593"/>
        <end position="608"/>
    </location>
</feature>
<evidence type="ECO:0000256" key="5">
    <source>
        <dbReference type="SAM" id="MobiDB-lite"/>
    </source>
</evidence>
<dbReference type="STRING" id="578458.D8PUU2"/>
<dbReference type="InterPro" id="IPR036388">
    <property type="entry name" value="WH-like_DNA-bd_sf"/>
</dbReference>
<feature type="compositionally biased region" description="Low complexity" evidence="5">
    <location>
        <begin position="631"/>
        <end position="640"/>
    </location>
</feature>
<feature type="compositionally biased region" description="Polar residues" evidence="5">
    <location>
        <begin position="650"/>
        <end position="667"/>
    </location>
</feature>
<feature type="compositionally biased region" description="Polar residues" evidence="5">
    <location>
        <begin position="558"/>
        <end position="567"/>
    </location>
</feature>
<dbReference type="CDD" id="cd04449">
    <property type="entry name" value="DEP_DEPDC5-like"/>
    <property type="match status" value="1"/>
</dbReference>
<dbReference type="GO" id="GO:0010508">
    <property type="term" value="P:positive regulation of autophagy"/>
    <property type="evidence" value="ECO:0007669"/>
    <property type="project" value="TreeGrafter"/>
</dbReference>
<dbReference type="Pfam" id="PF12257">
    <property type="entry name" value="IML1"/>
    <property type="match status" value="1"/>
</dbReference>
<evidence type="ECO:0000259" key="6">
    <source>
        <dbReference type="PROSITE" id="PS50186"/>
    </source>
</evidence>
<proteinExistence type="inferred from homology"/>
<gene>
    <name evidence="7" type="ORF">SCHCODRAFT_73941</name>
</gene>
<feature type="region of interest" description="Disordered" evidence="5">
    <location>
        <begin position="473"/>
        <end position="692"/>
    </location>
</feature>
<dbReference type="Proteomes" id="UP000007431">
    <property type="component" value="Unassembled WGS sequence"/>
</dbReference>
<dbReference type="PANTHER" id="PTHR13179:SF8">
    <property type="entry name" value="GATOR COMPLEX PROTEIN DEPDC5"/>
    <property type="match status" value="1"/>
</dbReference>
<dbReference type="EMBL" id="GL377303">
    <property type="protein sequence ID" value="EFJ00749.1"/>
    <property type="molecule type" value="Genomic_DNA"/>
</dbReference>
<dbReference type="GO" id="GO:0035556">
    <property type="term" value="P:intracellular signal transduction"/>
    <property type="evidence" value="ECO:0007669"/>
    <property type="project" value="InterPro"/>
</dbReference>
<feature type="domain" description="DEP" evidence="6">
    <location>
        <begin position="1102"/>
        <end position="1177"/>
    </location>
</feature>
<dbReference type="PROSITE" id="PS50186">
    <property type="entry name" value="DEP"/>
    <property type="match status" value="1"/>
</dbReference>
<comment type="similarity">
    <text evidence="2">Belongs to the IML1 family.</text>
</comment>
<dbReference type="InterPro" id="IPR036390">
    <property type="entry name" value="WH_DNA-bd_sf"/>
</dbReference>
<accession>D8PUU2</accession>
<reference evidence="7 8" key="1">
    <citation type="journal article" date="2010" name="Nat. Biotechnol.">
        <title>Genome sequence of the model mushroom Schizophyllum commune.</title>
        <authorList>
            <person name="Ohm R.A."/>
            <person name="de Jong J.F."/>
            <person name="Lugones L.G."/>
            <person name="Aerts A."/>
            <person name="Kothe E."/>
            <person name="Stajich J.E."/>
            <person name="de Vries R.P."/>
            <person name="Record E."/>
            <person name="Levasseur A."/>
            <person name="Baker S.E."/>
            <person name="Bartholomew K.A."/>
            <person name="Coutinho P.M."/>
            <person name="Erdmann S."/>
            <person name="Fowler T.J."/>
            <person name="Gathman A.C."/>
            <person name="Lombard V."/>
            <person name="Henrissat B."/>
            <person name="Knabe N."/>
            <person name="Kuees U."/>
            <person name="Lilly W.W."/>
            <person name="Lindquist E."/>
            <person name="Lucas S."/>
            <person name="Magnuson J.K."/>
            <person name="Piumi F."/>
            <person name="Raudaskoski M."/>
            <person name="Salamov A."/>
            <person name="Schmutz J."/>
            <person name="Schwarze F.W.M.R."/>
            <person name="vanKuyk P.A."/>
            <person name="Horton J.S."/>
            <person name="Grigoriev I.V."/>
            <person name="Woesten H.A.B."/>
        </authorList>
    </citation>
    <scope>NUCLEOTIDE SEQUENCE [LARGE SCALE GENOMIC DNA]</scope>
    <source>
        <strain evidence="8">H4-8 / FGSC 9210</strain>
    </source>
</reference>
<organism evidence="8">
    <name type="scientific">Schizophyllum commune (strain H4-8 / FGSC 9210)</name>
    <name type="common">Split gill fungus</name>
    <dbReference type="NCBI Taxonomy" id="578458"/>
    <lineage>
        <taxon>Eukaryota</taxon>
        <taxon>Fungi</taxon>
        <taxon>Dikarya</taxon>
        <taxon>Basidiomycota</taxon>
        <taxon>Agaricomycotina</taxon>
        <taxon>Agaricomycetes</taxon>
        <taxon>Agaricomycetidae</taxon>
        <taxon>Agaricales</taxon>
        <taxon>Schizophyllaceae</taxon>
        <taxon>Schizophyllum</taxon>
    </lineage>
</organism>
<evidence type="ECO:0000256" key="1">
    <source>
        <dbReference type="ARBA" id="ARBA00004148"/>
    </source>
</evidence>
<protein>
    <recommendedName>
        <fullName evidence="3">Vacuolar membrane-associated protein IML1</fullName>
    </recommendedName>
    <alternativeName>
        <fullName evidence="4">Vacuolar membrane-associated protein iml1</fullName>
    </alternativeName>
</protein>
<feature type="region of interest" description="Disordered" evidence="5">
    <location>
        <begin position="709"/>
        <end position="732"/>
    </location>
</feature>
<dbReference type="InterPro" id="IPR000591">
    <property type="entry name" value="DEP_dom"/>
</dbReference>
<name>D8PUU2_SCHCM</name>
<feature type="compositionally biased region" description="Polar residues" evidence="5">
    <location>
        <begin position="579"/>
        <end position="592"/>
    </location>
</feature>
<dbReference type="GO" id="GO:1990130">
    <property type="term" value="C:GATOR1 complex"/>
    <property type="evidence" value="ECO:0007669"/>
    <property type="project" value="TreeGrafter"/>
</dbReference>
<feature type="compositionally biased region" description="Basic and acidic residues" evidence="5">
    <location>
        <begin position="507"/>
        <end position="517"/>
    </location>
</feature>
<dbReference type="SMART" id="SM00049">
    <property type="entry name" value="DEP"/>
    <property type="match status" value="1"/>
</dbReference>
<feature type="compositionally biased region" description="Low complexity" evidence="5">
    <location>
        <begin position="530"/>
        <end position="544"/>
    </location>
</feature>
<dbReference type="eggNOG" id="KOG3572">
    <property type="taxonomic scope" value="Eukaryota"/>
</dbReference>
<dbReference type="VEuPathDB" id="FungiDB:SCHCODRAFT_02608365"/>
<dbReference type="GO" id="GO:0005096">
    <property type="term" value="F:GTPase activator activity"/>
    <property type="evidence" value="ECO:0007669"/>
    <property type="project" value="InterPro"/>
</dbReference>
<dbReference type="FunCoup" id="D8PUU2">
    <property type="interactions" value="201"/>
</dbReference>
<dbReference type="OMA" id="SWMNATP"/>
<keyword evidence="8" id="KW-1185">Reference proteome</keyword>
<dbReference type="InterPro" id="IPR027244">
    <property type="entry name" value="IML1"/>
</dbReference>
<evidence type="ECO:0000256" key="2">
    <source>
        <dbReference type="ARBA" id="ARBA00005643"/>
    </source>
</evidence>
<sequence length="1461" mass="165195">MESKAKAGVLFIVGKHDPDLKHQLQISLPKPIADAFGVRNNSEVIVTKVDGERCNADYVEFYFQDQYLGRNDMWRLGRQLTGKCIYAGQEVTFVGSAAARIQHIYIGGKRVSSAIMTPSTKSVYRSLSAKVTIFITVCRELWYFAGDGERYNEKIVHACLPTLFNSWRAAGTNHTVTIVLICRVFYDQSEVDYAAGPLLRDDRGNWYKDFYKVITDLEVIHEWRPTLVTLKTSFYDFQRDVLLTHHYHMHANSTEPVRLVGKLSYAHDAPVLEALNLALNPTETHYIDRSLSNTGATSILITPGTGYFRVNKRLLRLTTMRILDQGHGFDLISLAKPPLHQTPMFSFLSADPEIKSEKGDKDAYADPRSYDPLWVGEDTEDGSPKSTFWWEPFWISISFWDKQLDLPFRADRFVARAKMHEIQMLGLLEHDVTSSIEVPFLPENIMMDGYDKPLSKEAADQFDLDVFALSSIVPRTNPPTPQRSAPTTPTVEKRLSVRGSLLQPREPPIEESPRHANLELPDSGSIRGLSKSPSQSSTLSARSSGSRKSRATSKSSEHSGQGKSTLASRLAPTWLLNPFNRSGPSEPQTTTVSASASGTNMSSSSSTSTKRDPEKRQSSTPERPARPVPLPSSSTVPTLSARVPIPTPFPTSSSNTDRLSSHSASSRRGTDDDTVVPGLSSFLRRSPMNTPPRDGAAALFRRRSTATVIGTSSSPSFSHIPRTNPSRPQTTISHSQYGLASRWQHVFPRPLLKTEIKWDSFVTPACLPLTVEYFPAAAELEQNYDMFSYDFVVDPTEMKSFLVKPPETKDIKLVGRAAEEEIRRRWALVVMRGMAAVRLAQGFQFILKPSRASALNDIQKPPAEDREKTASFRRHTTRTFVAEEDSVPRFSGASEILNTTTEPVYLSMSNEIHRISYTGDMIQVKRWVRRLPGAKPYEYRFLSWPKLGEGYTEMSTKFSSRGLESYGWNRLDMLVAGYEQQFNESLRYWRTRFIVIPTAEPPPENVGPQGELLNEEEMRILGIEKLAEQFTKLRWVPPDDKTVHPAVRFLPTTLNPAASVLDDSLMEQLDQIHAAGPLKKKMKSEREIGDMSLQAIAKAMREDDGVPIKHNRWHHSQYPNSFTGFDFVSWVVREFGDVSSRQQGAEWGVRMLEQGLFEHVRGSHKFLDGHYFYQLRGDFAVQMTPKGWFRTRIASDELRPRVSGRSPTAKRRKRLILSQSMPIDIDPQKKSDQAECVVLHHDIIHNPATVFHFELQWIGTTARCIEEQLRQWSRLIERYGLKLVEAYVTQISEVRDRNAFQSCFPLPLALPPPDVPDLEKRIPDGSSPTHYFEYALLRRFGFILDVEAGSLYPEGVDVVYSYRRAPFKYSQFVHRSGVAFVQVLGGKQGFLYLTNRLMMAGRIHSNLGSSVRAREKPAAEAEILRKQMQEFCESEHALQQFYADEIAQLPSEPEDPPPLAI</sequence>
<dbReference type="PANTHER" id="PTHR13179">
    <property type="entry name" value="DEP DOMAIN CONTAINING PROTEIN 5"/>
    <property type="match status" value="1"/>
</dbReference>
<dbReference type="Gene3D" id="1.10.10.10">
    <property type="entry name" value="Winged helix-like DNA-binding domain superfamily/Winged helix DNA-binding domain"/>
    <property type="match status" value="1"/>
</dbReference>
<dbReference type="InParanoid" id="D8PUU2"/>
<dbReference type="GO" id="GO:1904262">
    <property type="term" value="P:negative regulation of TORC1 signaling"/>
    <property type="evidence" value="ECO:0007669"/>
    <property type="project" value="TreeGrafter"/>
</dbReference>
<dbReference type="SUPFAM" id="SSF46785">
    <property type="entry name" value="Winged helix' DNA-binding domain"/>
    <property type="match status" value="1"/>
</dbReference>
<dbReference type="InterPro" id="IPR048255">
    <property type="entry name" value="IML1_N"/>
</dbReference>
<dbReference type="HOGENOM" id="CLU_000935_1_0_1"/>
<dbReference type="Pfam" id="PF00610">
    <property type="entry name" value="DEP"/>
    <property type="match status" value="1"/>
</dbReference>
<comment type="subcellular location">
    <subcellularLocation>
        <location evidence="1">Vacuole membrane</location>
        <topology evidence="1">Peripheral membrane protein</topology>
    </subcellularLocation>
</comment>
<evidence type="ECO:0000256" key="3">
    <source>
        <dbReference type="ARBA" id="ARBA00018529"/>
    </source>
</evidence>
<evidence type="ECO:0000313" key="7">
    <source>
        <dbReference type="EMBL" id="EFJ00749.1"/>
    </source>
</evidence>
<evidence type="ECO:0000313" key="8">
    <source>
        <dbReference type="Proteomes" id="UP000007431"/>
    </source>
</evidence>